<sequence length="232" mass="25075">METIRVAVAEDDSACRMALAHALQAAPDMRVQWLACSRAEALDELAKNTPLDVLVLDLGLPDGSGLDVLAALRARSPEAMVMVSTIFGDEENVLRSIEAGAMGYLLKDLSAQALVDEIRSLRAGGSPINPMVARKLLMRAASLGHAGAAPAPLSMPPAQVSTWSGPALSAREAEVLRLVARGYTVEEVADELKVSRHTVRTFVRRIYDKLQVTSRAEAVREGERQGWLHEKK</sequence>
<dbReference type="EMBL" id="JBEPSH010000002">
    <property type="protein sequence ID" value="MET4576217.1"/>
    <property type="molecule type" value="Genomic_DNA"/>
</dbReference>
<dbReference type="Gene3D" id="3.40.50.2300">
    <property type="match status" value="1"/>
</dbReference>
<dbReference type="PRINTS" id="PR00038">
    <property type="entry name" value="HTHLUXR"/>
</dbReference>
<dbReference type="PROSITE" id="PS50043">
    <property type="entry name" value="HTH_LUXR_2"/>
    <property type="match status" value="1"/>
</dbReference>
<dbReference type="GO" id="GO:0003677">
    <property type="term" value="F:DNA binding"/>
    <property type="evidence" value="ECO:0007669"/>
    <property type="project" value="UniProtKB-KW"/>
</dbReference>
<dbReference type="InterPro" id="IPR039420">
    <property type="entry name" value="WalR-like"/>
</dbReference>
<evidence type="ECO:0000313" key="8">
    <source>
        <dbReference type="Proteomes" id="UP001549320"/>
    </source>
</evidence>
<name>A0ABV2Q5L9_9BURK</name>
<dbReference type="PROSITE" id="PS50110">
    <property type="entry name" value="RESPONSE_REGULATORY"/>
    <property type="match status" value="1"/>
</dbReference>
<keyword evidence="2 7" id="KW-0238">DNA-binding</keyword>
<dbReference type="Pfam" id="PF00196">
    <property type="entry name" value="GerE"/>
    <property type="match status" value="1"/>
</dbReference>
<dbReference type="PANTHER" id="PTHR43214">
    <property type="entry name" value="TWO-COMPONENT RESPONSE REGULATOR"/>
    <property type="match status" value="1"/>
</dbReference>
<evidence type="ECO:0000259" key="5">
    <source>
        <dbReference type="PROSITE" id="PS50043"/>
    </source>
</evidence>
<dbReference type="InterPro" id="IPR000792">
    <property type="entry name" value="Tscrpt_reg_LuxR_C"/>
</dbReference>
<organism evidence="7 8">
    <name type="scientific">Ottowia thiooxydans</name>
    <dbReference type="NCBI Taxonomy" id="219182"/>
    <lineage>
        <taxon>Bacteria</taxon>
        <taxon>Pseudomonadati</taxon>
        <taxon>Pseudomonadota</taxon>
        <taxon>Betaproteobacteria</taxon>
        <taxon>Burkholderiales</taxon>
        <taxon>Comamonadaceae</taxon>
        <taxon>Ottowia</taxon>
    </lineage>
</organism>
<evidence type="ECO:0000256" key="4">
    <source>
        <dbReference type="PROSITE-ProRule" id="PRU00169"/>
    </source>
</evidence>
<evidence type="ECO:0000256" key="1">
    <source>
        <dbReference type="ARBA" id="ARBA00023015"/>
    </source>
</evidence>
<dbReference type="SMART" id="SM00421">
    <property type="entry name" value="HTH_LUXR"/>
    <property type="match status" value="1"/>
</dbReference>
<feature type="domain" description="HTH luxR-type" evidence="5">
    <location>
        <begin position="161"/>
        <end position="226"/>
    </location>
</feature>
<accession>A0ABV2Q5L9</accession>
<keyword evidence="8" id="KW-1185">Reference proteome</keyword>
<dbReference type="SMART" id="SM00448">
    <property type="entry name" value="REC"/>
    <property type="match status" value="1"/>
</dbReference>
<keyword evidence="4" id="KW-0597">Phosphoprotein</keyword>
<dbReference type="Proteomes" id="UP001549320">
    <property type="component" value="Unassembled WGS sequence"/>
</dbReference>
<keyword evidence="1" id="KW-0805">Transcription regulation</keyword>
<feature type="modified residue" description="4-aspartylphosphate" evidence="4">
    <location>
        <position position="57"/>
    </location>
</feature>
<dbReference type="PROSITE" id="PS00622">
    <property type="entry name" value="HTH_LUXR_1"/>
    <property type="match status" value="1"/>
</dbReference>
<dbReference type="SUPFAM" id="SSF46894">
    <property type="entry name" value="C-terminal effector domain of the bipartite response regulators"/>
    <property type="match status" value="1"/>
</dbReference>
<evidence type="ECO:0000256" key="2">
    <source>
        <dbReference type="ARBA" id="ARBA00023125"/>
    </source>
</evidence>
<dbReference type="CDD" id="cd06170">
    <property type="entry name" value="LuxR_C_like"/>
    <property type="match status" value="1"/>
</dbReference>
<comment type="caution">
    <text evidence="7">The sequence shown here is derived from an EMBL/GenBank/DDBJ whole genome shotgun (WGS) entry which is preliminary data.</text>
</comment>
<keyword evidence="3" id="KW-0804">Transcription</keyword>
<proteinExistence type="predicted"/>
<evidence type="ECO:0000259" key="6">
    <source>
        <dbReference type="PROSITE" id="PS50110"/>
    </source>
</evidence>
<dbReference type="RefSeq" id="WP_354442174.1">
    <property type="nucleotide sequence ID" value="NZ_JBEPSH010000002.1"/>
</dbReference>
<evidence type="ECO:0000256" key="3">
    <source>
        <dbReference type="ARBA" id="ARBA00023163"/>
    </source>
</evidence>
<dbReference type="InterPro" id="IPR011006">
    <property type="entry name" value="CheY-like_superfamily"/>
</dbReference>
<feature type="domain" description="Response regulatory" evidence="6">
    <location>
        <begin position="5"/>
        <end position="122"/>
    </location>
</feature>
<reference evidence="7 8" key="1">
    <citation type="submission" date="2024-06" db="EMBL/GenBank/DDBJ databases">
        <title>Sorghum-associated microbial communities from plants grown in Nebraska, USA.</title>
        <authorList>
            <person name="Schachtman D."/>
        </authorList>
    </citation>
    <scope>NUCLEOTIDE SEQUENCE [LARGE SCALE GENOMIC DNA]</scope>
    <source>
        <strain evidence="7 8">2709</strain>
    </source>
</reference>
<dbReference type="InterPro" id="IPR001789">
    <property type="entry name" value="Sig_transdc_resp-reg_receiver"/>
</dbReference>
<dbReference type="Pfam" id="PF00072">
    <property type="entry name" value="Response_reg"/>
    <property type="match status" value="1"/>
</dbReference>
<dbReference type="SUPFAM" id="SSF52172">
    <property type="entry name" value="CheY-like"/>
    <property type="match status" value="1"/>
</dbReference>
<dbReference type="PANTHER" id="PTHR43214:SF41">
    <property type="entry name" value="NITRATE_NITRITE RESPONSE REGULATOR PROTEIN NARP"/>
    <property type="match status" value="1"/>
</dbReference>
<protein>
    <submittedName>
        <fullName evidence="7">DNA-binding NarL/FixJ family response regulator</fullName>
    </submittedName>
</protein>
<evidence type="ECO:0000313" key="7">
    <source>
        <dbReference type="EMBL" id="MET4576217.1"/>
    </source>
</evidence>
<dbReference type="InterPro" id="IPR016032">
    <property type="entry name" value="Sig_transdc_resp-reg_C-effctor"/>
</dbReference>
<gene>
    <name evidence="7" type="ORF">ABIE13_001317</name>
</gene>